<dbReference type="RefSeq" id="XP_018994657.1">
    <property type="nucleotide sequence ID" value="XM_019137631.1"/>
</dbReference>
<dbReference type="EMBL" id="AWGJ01000005">
    <property type="protein sequence ID" value="ODN79810.1"/>
    <property type="molecule type" value="Genomic_DNA"/>
</dbReference>
<sequence>MVSSTFVKLSLSLLFLTTSVSAHIALWHNSSYGYDANDPNQSDLVQPLMDLSFDDWWFHGKINSPPADGVFMDLPAGGTFHGEVACNKALTSFGEVPSKQTGEWACEGDGSTGGIGAMHTADEWESSDPQDVKGCGIAIAYKSNVYDIQPKDFTVITVNYTCPWKKHVDFQIPSDLPACPEGGCHCMWGWVHAADSGSEQNYFVGYRCNVTGATGTTALPQPNTANKCDYPTDTSNCTVGAKQPHYWFQKERNNNYQGTYDPPFYNGAYGFMNGAQTDLFAAVGNTSTTSSNLTTSAGSTTILASEVSSAGVSSSAVSTSAVSSTAASSSASSVSNSSTSSVASPITLTRTITTHHYTATAMSTASTFSYSASSSASLSIQVAPSSSVTGVFAAAGSSNSTVSYVATGNQTTIAGHCMSKRSGNRLHRIRDGRRRSRVLRRAVGGAKV</sequence>
<comment type="cofactor">
    <cofactor evidence="1">
        <name>Cu(2+)</name>
        <dbReference type="ChEBI" id="CHEBI:29036"/>
    </cofactor>
</comment>
<dbReference type="GO" id="GO:0046872">
    <property type="term" value="F:metal ion binding"/>
    <property type="evidence" value="ECO:0007669"/>
    <property type="project" value="UniProtKB-KW"/>
</dbReference>
<comment type="subcellular location">
    <subcellularLocation>
        <location evidence="2">Secreted</location>
    </subcellularLocation>
</comment>
<dbReference type="OrthoDB" id="2019572at2759"/>
<evidence type="ECO:0000256" key="1">
    <source>
        <dbReference type="ARBA" id="ARBA00001973"/>
    </source>
</evidence>
<evidence type="ECO:0000256" key="7">
    <source>
        <dbReference type="ARBA" id="ARBA00023008"/>
    </source>
</evidence>
<accession>A0A1E3HTX0</accession>
<keyword evidence="7" id="KW-0186">Copper</keyword>
<evidence type="ECO:0000256" key="11">
    <source>
        <dbReference type="ARBA" id="ARBA00046340"/>
    </source>
</evidence>
<evidence type="ECO:0000256" key="10">
    <source>
        <dbReference type="ARBA" id="ARBA00023180"/>
    </source>
</evidence>
<feature type="chain" id="PRO_5009448955" evidence="12">
    <location>
        <begin position="23"/>
        <end position="448"/>
    </location>
</feature>
<dbReference type="RefSeq" id="XP_018994656.1">
    <property type="nucleotide sequence ID" value="XM_019137630.1"/>
</dbReference>
<reference evidence="13 14" key="1">
    <citation type="submission" date="2016-06" db="EMBL/GenBank/DDBJ databases">
        <title>Evolution of pathogenesis and genome organization in the Tremellales.</title>
        <authorList>
            <person name="Cuomo C."/>
            <person name="Litvintseva A."/>
            <person name="Heitman J."/>
            <person name="Chen Y."/>
            <person name="Sun S."/>
            <person name="Springer D."/>
            <person name="Dromer F."/>
            <person name="Young S."/>
            <person name="Zeng Q."/>
            <person name="Chapman S."/>
            <person name="Gujja S."/>
            <person name="Saif S."/>
            <person name="Birren B."/>
        </authorList>
    </citation>
    <scope>NUCLEOTIDE SEQUENCE [LARGE SCALE GENOMIC DNA]</scope>
    <source>
        <strain evidence="13 14">CBS 6039</strain>
    </source>
</reference>
<evidence type="ECO:0000256" key="6">
    <source>
        <dbReference type="ARBA" id="ARBA00023002"/>
    </source>
</evidence>
<evidence type="ECO:0000256" key="5">
    <source>
        <dbReference type="ARBA" id="ARBA00022729"/>
    </source>
</evidence>
<evidence type="ECO:0000313" key="13">
    <source>
        <dbReference type="EMBL" id="ODN79810.1"/>
    </source>
</evidence>
<gene>
    <name evidence="13" type="ORF">L202_03708</name>
</gene>
<comment type="caution">
    <text evidence="13">The sequence shown here is derived from an EMBL/GenBank/DDBJ whole genome shotgun (WGS) entry which is preliminary data.</text>
</comment>
<comment type="similarity">
    <text evidence="11">Belongs to the polysaccharide monooxygenase AA14 family.</text>
</comment>
<dbReference type="AlphaFoldDB" id="A0A1E3HTX0"/>
<evidence type="ECO:0000256" key="3">
    <source>
        <dbReference type="ARBA" id="ARBA00022525"/>
    </source>
</evidence>
<keyword evidence="5 12" id="KW-0732">Signal</keyword>
<protein>
    <submittedName>
        <fullName evidence="13">Uncharacterized protein</fullName>
    </submittedName>
</protein>
<dbReference type="EMBL" id="AWGJ01000005">
    <property type="protein sequence ID" value="ODN79809.1"/>
    <property type="molecule type" value="Genomic_DNA"/>
</dbReference>
<evidence type="ECO:0000256" key="2">
    <source>
        <dbReference type="ARBA" id="ARBA00004613"/>
    </source>
</evidence>
<dbReference type="GO" id="GO:0004497">
    <property type="term" value="F:monooxygenase activity"/>
    <property type="evidence" value="ECO:0007669"/>
    <property type="project" value="UniProtKB-KW"/>
</dbReference>
<dbReference type="Proteomes" id="UP000094065">
    <property type="component" value="Unassembled WGS sequence"/>
</dbReference>
<proteinExistence type="inferred from homology"/>
<evidence type="ECO:0000256" key="4">
    <source>
        <dbReference type="ARBA" id="ARBA00022723"/>
    </source>
</evidence>
<feature type="signal peptide" evidence="12">
    <location>
        <begin position="1"/>
        <end position="22"/>
    </location>
</feature>
<keyword evidence="6" id="KW-0560">Oxidoreductase</keyword>
<dbReference type="InterPro" id="IPR054497">
    <property type="entry name" value="LPMO_AA14"/>
</dbReference>
<evidence type="ECO:0000256" key="8">
    <source>
        <dbReference type="ARBA" id="ARBA00023033"/>
    </source>
</evidence>
<name>A0A1E3HTX0_9TREE</name>
<evidence type="ECO:0000256" key="9">
    <source>
        <dbReference type="ARBA" id="ARBA00023157"/>
    </source>
</evidence>
<keyword evidence="3" id="KW-0964">Secreted</keyword>
<keyword evidence="4" id="KW-0479">Metal-binding</keyword>
<keyword evidence="14" id="KW-1185">Reference proteome</keyword>
<keyword evidence="10" id="KW-0325">Glycoprotein</keyword>
<keyword evidence="9" id="KW-1015">Disulfide bond</keyword>
<keyword evidence="8" id="KW-0503">Monooxygenase</keyword>
<dbReference type="STRING" id="1295533.A0A1E3HTX0"/>
<organism evidence="13 14">
    <name type="scientific">Cryptococcus amylolentus CBS 6039</name>
    <dbReference type="NCBI Taxonomy" id="1295533"/>
    <lineage>
        <taxon>Eukaryota</taxon>
        <taxon>Fungi</taxon>
        <taxon>Dikarya</taxon>
        <taxon>Basidiomycota</taxon>
        <taxon>Agaricomycotina</taxon>
        <taxon>Tremellomycetes</taxon>
        <taxon>Tremellales</taxon>
        <taxon>Cryptococcaceae</taxon>
        <taxon>Cryptococcus</taxon>
    </lineage>
</organism>
<dbReference type="GO" id="GO:0005576">
    <property type="term" value="C:extracellular region"/>
    <property type="evidence" value="ECO:0007669"/>
    <property type="project" value="UniProtKB-SubCell"/>
</dbReference>
<evidence type="ECO:0000313" key="14">
    <source>
        <dbReference type="Proteomes" id="UP000094065"/>
    </source>
</evidence>
<dbReference type="Pfam" id="PF22810">
    <property type="entry name" value="LPMO_AA14"/>
    <property type="match status" value="1"/>
</dbReference>
<evidence type="ECO:0000256" key="12">
    <source>
        <dbReference type="SAM" id="SignalP"/>
    </source>
</evidence>
<dbReference type="GeneID" id="30155017"/>